<dbReference type="InterPro" id="IPR027304">
    <property type="entry name" value="Trigger_fact/SurA_dom_sf"/>
</dbReference>
<evidence type="ECO:0000256" key="11">
    <source>
        <dbReference type="ARBA" id="ARBA00038408"/>
    </source>
</evidence>
<dbReference type="RefSeq" id="WP_304559581.1">
    <property type="nucleotide sequence ID" value="NZ_JAUQSZ010000001.1"/>
</dbReference>
<evidence type="ECO:0000256" key="14">
    <source>
        <dbReference type="PROSITE-ProRule" id="PRU00278"/>
    </source>
</evidence>
<evidence type="ECO:0000256" key="13">
    <source>
        <dbReference type="ARBA" id="ARBA00042775"/>
    </source>
</evidence>
<evidence type="ECO:0000256" key="2">
    <source>
        <dbReference type="ARBA" id="ARBA00018370"/>
    </source>
</evidence>
<dbReference type="PANTHER" id="PTHR47529:SF1">
    <property type="entry name" value="PERIPLASMIC CHAPERONE PPID"/>
    <property type="match status" value="1"/>
</dbReference>
<comment type="similarity">
    <text evidence="11">Belongs to the PpiD chaperone family.</text>
</comment>
<name>A0ABT8ZVJ4_9SPHN</name>
<keyword evidence="14" id="KW-0413">Isomerase</keyword>
<keyword evidence="17" id="KW-1185">Reference proteome</keyword>
<evidence type="ECO:0000256" key="7">
    <source>
        <dbReference type="ARBA" id="ARBA00023136"/>
    </source>
</evidence>
<evidence type="ECO:0000256" key="10">
    <source>
        <dbReference type="ARBA" id="ARBA00031484"/>
    </source>
</evidence>
<evidence type="ECO:0000256" key="4">
    <source>
        <dbReference type="ARBA" id="ARBA00022519"/>
    </source>
</evidence>
<protein>
    <recommendedName>
        <fullName evidence="2">Parvulin-like PPIase</fullName>
    </recommendedName>
    <alternativeName>
        <fullName evidence="9">Peptidyl-prolyl cis-trans isomerase plp</fullName>
    </alternativeName>
    <alternativeName>
        <fullName evidence="12">Periplasmic chaperone PpiD</fullName>
    </alternativeName>
    <alternativeName>
        <fullName evidence="13">Periplasmic folding chaperone</fullName>
    </alternativeName>
    <alternativeName>
        <fullName evidence="10">Rotamase plp</fullName>
    </alternativeName>
</protein>
<organism evidence="16 17">
    <name type="scientific">Sphingomonas immobilis</name>
    <dbReference type="NCBI Taxonomy" id="3063997"/>
    <lineage>
        <taxon>Bacteria</taxon>
        <taxon>Pseudomonadati</taxon>
        <taxon>Pseudomonadota</taxon>
        <taxon>Alphaproteobacteria</taxon>
        <taxon>Sphingomonadales</taxon>
        <taxon>Sphingomonadaceae</taxon>
        <taxon>Sphingomonas</taxon>
    </lineage>
</organism>
<reference evidence="16" key="1">
    <citation type="submission" date="2023-07" db="EMBL/GenBank/DDBJ databases">
        <authorList>
            <person name="Kim M.K."/>
        </authorList>
    </citation>
    <scope>NUCLEOTIDE SEQUENCE</scope>
    <source>
        <strain evidence="16">CA1-15</strain>
    </source>
</reference>
<dbReference type="SUPFAM" id="SSF109998">
    <property type="entry name" value="Triger factor/SurA peptide-binding domain-like"/>
    <property type="match status" value="1"/>
</dbReference>
<accession>A0ABT8ZVJ4</accession>
<dbReference type="InterPro" id="IPR000297">
    <property type="entry name" value="PPIase_PpiC"/>
</dbReference>
<gene>
    <name evidence="16" type="ORF">Q5H94_02370</name>
</gene>
<evidence type="ECO:0000313" key="16">
    <source>
        <dbReference type="EMBL" id="MDO7841159.1"/>
    </source>
</evidence>
<evidence type="ECO:0000256" key="1">
    <source>
        <dbReference type="ARBA" id="ARBA00004382"/>
    </source>
</evidence>
<evidence type="ECO:0000256" key="5">
    <source>
        <dbReference type="ARBA" id="ARBA00022692"/>
    </source>
</evidence>
<evidence type="ECO:0000256" key="8">
    <source>
        <dbReference type="ARBA" id="ARBA00023186"/>
    </source>
</evidence>
<comment type="caution">
    <text evidence="16">The sequence shown here is derived from an EMBL/GenBank/DDBJ whole genome shotgun (WGS) entry which is preliminary data.</text>
</comment>
<evidence type="ECO:0000313" key="17">
    <source>
        <dbReference type="Proteomes" id="UP001176468"/>
    </source>
</evidence>
<evidence type="ECO:0000256" key="12">
    <source>
        <dbReference type="ARBA" id="ARBA00040743"/>
    </source>
</evidence>
<dbReference type="EMBL" id="JAUQSZ010000001">
    <property type="protein sequence ID" value="MDO7841159.1"/>
    <property type="molecule type" value="Genomic_DNA"/>
</dbReference>
<dbReference type="PANTHER" id="PTHR47529">
    <property type="entry name" value="PEPTIDYL-PROLYL CIS-TRANS ISOMERASE D"/>
    <property type="match status" value="1"/>
</dbReference>
<keyword evidence="6" id="KW-1133">Transmembrane helix</keyword>
<evidence type="ECO:0000256" key="9">
    <source>
        <dbReference type="ARBA" id="ARBA00030642"/>
    </source>
</evidence>
<dbReference type="PROSITE" id="PS50198">
    <property type="entry name" value="PPIC_PPIASE_2"/>
    <property type="match status" value="1"/>
</dbReference>
<dbReference type="Gene3D" id="3.10.50.40">
    <property type="match status" value="1"/>
</dbReference>
<keyword evidence="5" id="KW-0812">Transmembrane</keyword>
<keyword evidence="4" id="KW-0997">Cell inner membrane</keyword>
<evidence type="ECO:0000256" key="3">
    <source>
        <dbReference type="ARBA" id="ARBA00022475"/>
    </source>
</evidence>
<keyword evidence="8" id="KW-0143">Chaperone</keyword>
<dbReference type="InterPro" id="IPR052029">
    <property type="entry name" value="PpiD_chaperone"/>
</dbReference>
<keyword evidence="14" id="KW-0697">Rotamase</keyword>
<evidence type="ECO:0000259" key="15">
    <source>
        <dbReference type="PROSITE" id="PS50198"/>
    </source>
</evidence>
<dbReference type="Pfam" id="PF13624">
    <property type="entry name" value="SurA_N_3"/>
    <property type="match status" value="1"/>
</dbReference>
<evidence type="ECO:0000256" key="6">
    <source>
        <dbReference type="ARBA" id="ARBA00022989"/>
    </source>
</evidence>
<dbReference type="SUPFAM" id="SSF54534">
    <property type="entry name" value="FKBP-like"/>
    <property type="match status" value="1"/>
</dbReference>
<sequence>MLSFFRRLINSKVGVFVTLGVLVVIAAMFALGDVAGLRNGNSATPTGDVVATVGKEKVTEAELRDRVQRDVENFRAQQPNLDLAQYIAGSGLEGSLDRTIDTIGFEQFGEAQGLVITKRAIDGKIASIPGLQGPDGKFSQAVYDNALQRTRQTDAGIRADLKRDMMSQFLIVPTIGASQVPKGVATIYASLLLEKRHAHIAVVPTTAVTVDTPPTDAEIAAFYKQNAARYTIPERRQIRYAVIAPKDFAAQLTASDAEIAAAYKAGFAKYNAVARRTVTRVVAADRASADAILAKAKAGTPLDAAARAAGLEPTSLKEQEKDALAAQTSAEFATAAFAAPKGGLIGPSKSALGYMIGRVDSFDDRALIPLEAARADLSKQVIAQKTTAKVRAVHDALDDAISNKATFDQIVAQQKLSPQTSVPVLASGQDPTLPPSTPPAVAKGIADAAFAAQPGDAPQLVPVDNDSFAVVALGKITAAAAPPLAQVRPSIVRDFTLDRAAKKAREIARTVMLAASKGTPLQQAITATGVKLPPVQPLDKARAELANAQGGVPPPLALLFSMSERTAKIIAAPGNAGWYVIYLDKIERTDAGNRPDLIKATQADIGKMVGREYVGQFAKAVRKVVGVKISTPEVAKLKASLTGQEVSDQQ</sequence>
<feature type="domain" description="PpiC" evidence="15">
    <location>
        <begin position="233"/>
        <end position="361"/>
    </location>
</feature>
<dbReference type="Proteomes" id="UP001176468">
    <property type="component" value="Unassembled WGS sequence"/>
</dbReference>
<dbReference type="InterPro" id="IPR046357">
    <property type="entry name" value="PPIase_dom_sf"/>
</dbReference>
<dbReference type="Pfam" id="PF13145">
    <property type="entry name" value="Rotamase_2"/>
    <property type="match status" value="1"/>
</dbReference>
<comment type="subcellular location">
    <subcellularLocation>
        <location evidence="1">Cell inner membrane</location>
        <topology evidence="1">Single-pass type II membrane protein</topology>
        <orientation evidence="1">Periplasmic side</orientation>
    </subcellularLocation>
</comment>
<proteinExistence type="inferred from homology"/>
<keyword evidence="3" id="KW-1003">Cell membrane</keyword>
<keyword evidence="7" id="KW-0472">Membrane</keyword>